<dbReference type="GO" id="GO:0000155">
    <property type="term" value="F:phosphorelay sensor kinase activity"/>
    <property type="evidence" value="ECO:0007669"/>
    <property type="project" value="InterPro"/>
</dbReference>
<name>A0A932GPB0_UNCTE</name>
<dbReference type="InterPro" id="IPR011006">
    <property type="entry name" value="CheY-like_superfamily"/>
</dbReference>
<reference evidence="8" key="1">
    <citation type="submission" date="2020-07" db="EMBL/GenBank/DDBJ databases">
        <title>Huge and variable diversity of episymbiotic CPR bacteria and DPANN archaea in groundwater ecosystems.</title>
        <authorList>
            <person name="He C.Y."/>
            <person name="Keren R."/>
            <person name="Whittaker M."/>
            <person name="Farag I.F."/>
            <person name="Doudna J."/>
            <person name="Cate J.H.D."/>
            <person name="Banfield J.F."/>
        </authorList>
    </citation>
    <scope>NUCLEOTIDE SEQUENCE</scope>
    <source>
        <strain evidence="8">NC_groundwater_717_Ag_S-0.2um_59_8</strain>
    </source>
</reference>
<organism evidence="8 9">
    <name type="scientific">Tectimicrobiota bacterium</name>
    <dbReference type="NCBI Taxonomy" id="2528274"/>
    <lineage>
        <taxon>Bacteria</taxon>
        <taxon>Pseudomonadati</taxon>
        <taxon>Nitrospinota/Tectimicrobiota group</taxon>
        <taxon>Candidatus Tectimicrobiota</taxon>
    </lineage>
</organism>
<dbReference type="EMBL" id="JACPSX010000095">
    <property type="protein sequence ID" value="MBI3014490.1"/>
    <property type="molecule type" value="Genomic_DNA"/>
</dbReference>
<dbReference type="SMART" id="SM00448">
    <property type="entry name" value="REC"/>
    <property type="match status" value="1"/>
</dbReference>
<dbReference type="SUPFAM" id="SSF52172">
    <property type="entry name" value="CheY-like"/>
    <property type="match status" value="1"/>
</dbReference>
<proteinExistence type="predicted"/>
<evidence type="ECO:0000259" key="7">
    <source>
        <dbReference type="PROSITE" id="PS50110"/>
    </source>
</evidence>
<feature type="coiled-coil region" evidence="5">
    <location>
        <begin position="154"/>
        <end position="188"/>
    </location>
</feature>
<gene>
    <name evidence="8" type="ORF">HYY65_05385</name>
</gene>
<dbReference type="InterPro" id="IPR003661">
    <property type="entry name" value="HisK_dim/P_dom"/>
</dbReference>
<dbReference type="PROSITE" id="PS50109">
    <property type="entry name" value="HIS_KIN"/>
    <property type="match status" value="1"/>
</dbReference>
<evidence type="ECO:0000259" key="6">
    <source>
        <dbReference type="PROSITE" id="PS50109"/>
    </source>
</evidence>
<dbReference type="PANTHER" id="PTHR43547">
    <property type="entry name" value="TWO-COMPONENT HISTIDINE KINASE"/>
    <property type="match status" value="1"/>
</dbReference>
<dbReference type="InterPro" id="IPR003594">
    <property type="entry name" value="HATPase_dom"/>
</dbReference>
<keyword evidence="3 4" id="KW-0597">Phosphoprotein</keyword>
<evidence type="ECO:0000313" key="8">
    <source>
        <dbReference type="EMBL" id="MBI3014490.1"/>
    </source>
</evidence>
<dbReference type="CDD" id="cd00082">
    <property type="entry name" value="HisKA"/>
    <property type="match status" value="1"/>
</dbReference>
<dbReference type="Pfam" id="PF02518">
    <property type="entry name" value="HATPase_c"/>
    <property type="match status" value="1"/>
</dbReference>
<sequence>MKENGSAGKVPAKKVLYIEDNRDNFLLVQRVLEPHGYVVYGAADGIAGIAMAREIKPDLILVDINIPGMDGYEASTKMRGMEELRGVPIVALTANVSAGDRERSLACGCTGYLGKPIDIEKFPRQLREFLTGKTEQIPDQEEVHYLREYSSRLVNRLEEKIAELTALNRDLESRVEERSRQLEGLQEQLVQSAKLAAVGRLAASVAHEINNPLQAMENFLGVLWREIPPEHPHREYVGLLQESVERISRIVRQLLEMHRAKPSLDQEVDIGEVVEKTLAFLKNQLETRRGDKTVSIFFKDNGSGIEPGIVKHIFEPFFTTKKEGHGTGLGLSVSYGIVKAHGGTIQVESVAGEGATFGVVFPLPGWGDSAIAGLDSGEG</sequence>
<dbReference type="InterPro" id="IPR036097">
    <property type="entry name" value="HisK_dim/P_sf"/>
</dbReference>
<dbReference type="EC" id="2.7.13.3" evidence="2"/>
<comment type="caution">
    <text evidence="8">The sequence shown here is derived from an EMBL/GenBank/DDBJ whole genome shotgun (WGS) entry which is preliminary data.</text>
</comment>
<evidence type="ECO:0000256" key="1">
    <source>
        <dbReference type="ARBA" id="ARBA00000085"/>
    </source>
</evidence>
<dbReference type="InterPro" id="IPR001789">
    <property type="entry name" value="Sig_transdc_resp-reg_receiver"/>
</dbReference>
<dbReference type="Proteomes" id="UP000741360">
    <property type="component" value="Unassembled WGS sequence"/>
</dbReference>
<feature type="modified residue" description="4-aspartylphosphate" evidence="4">
    <location>
        <position position="63"/>
    </location>
</feature>
<evidence type="ECO:0000256" key="3">
    <source>
        <dbReference type="ARBA" id="ARBA00022553"/>
    </source>
</evidence>
<evidence type="ECO:0000256" key="4">
    <source>
        <dbReference type="PROSITE-ProRule" id="PRU00169"/>
    </source>
</evidence>
<evidence type="ECO:0000256" key="2">
    <source>
        <dbReference type="ARBA" id="ARBA00012438"/>
    </source>
</evidence>
<feature type="domain" description="Response regulatory" evidence="7">
    <location>
        <begin position="14"/>
        <end position="130"/>
    </location>
</feature>
<comment type="catalytic activity">
    <reaction evidence="1">
        <text>ATP + protein L-histidine = ADP + protein N-phospho-L-histidine.</text>
        <dbReference type="EC" id="2.7.13.3"/>
    </reaction>
</comment>
<dbReference type="InterPro" id="IPR004358">
    <property type="entry name" value="Sig_transdc_His_kin-like_C"/>
</dbReference>
<dbReference type="Gene3D" id="3.40.50.2300">
    <property type="match status" value="1"/>
</dbReference>
<dbReference type="SUPFAM" id="SSF47384">
    <property type="entry name" value="Homodimeric domain of signal transducing histidine kinase"/>
    <property type="match status" value="1"/>
</dbReference>
<dbReference type="InterPro" id="IPR036890">
    <property type="entry name" value="HATPase_C_sf"/>
</dbReference>
<evidence type="ECO:0000256" key="5">
    <source>
        <dbReference type="SAM" id="Coils"/>
    </source>
</evidence>
<dbReference type="PROSITE" id="PS50110">
    <property type="entry name" value="RESPONSE_REGULATORY"/>
    <property type="match status" value="1"/>
</dbReference>
<dbReference type="Pfam" id="PF00072">
    <property type="entry name" value="Response_reg"/>
    <property type="match status" value="1"/>
</dbReference>
<dbReference type="Gene3D" id="3.30.565.10">
    <property type="entry name" value="Histidine kinase-like ATPase, C-terminal domain"/>
    <property type="match status" value="1"/>
</dbReference>
<dbReference type="InterPro" id="IPR005467">
    <property type="entry name" value="His_kinase_dom"/>
</dbReference>
<protein>
    <recommendedName>
        <fullName evidence="2">histidine kinase</fullName>
        <ecNumber evidence="2">2.7.13.3</ecNumber>
    </recommendedName>
</protein>
<dbReference type="PRINTS" id="PR00344">
    <property type="entry name" value="BCTRLSENSOR"/>
</dbReference>
<evidence type="ECO:0000313" key="9">
    <source>
        <dbReference type="Proteomes" id="UP000741360"/>
    </source>
</evidence>
<keyword evidence="5" id="KW-0175">Coiled coil</keyword>
<dbReference type="AlphaFoldDB" id="A0A932GPB0"/>
<accession>A0A932GPB0</accession>
<dbReference type="SUPFAM" id="SSF55874">
    <property type="entry name" value="ATPase domain of HSP90 chaperone/DNA topoisomerase II/histidine kinase"/>
    <property type="match status" value="1"/>
</dbReference>
<dbReference type="SMART" id="SM00388">
    <property type="entry name" value="HisKA"/>
    <property type="match status" value="1"/>
</dbReference>
<dbReference type="PANTHER" id="PTHR43547:SF2">
    <property type="entry name" value="HYBRID SIGNAL TRANSDUCTION HISTIDINE KINASE C"/>
    <property type="match status" value="1"/>
</dbReference>
<dbReference type="Gene3D" id="1.10.287.130">
    <property type="match status" value="1"/>
</dbReference>
<dbReference type="SMART" id="SM00387">
    <property type="entry name" value="HATPase_c"/>
    <property type="match status" value="1"/>
</dbReference>
<feature type="domain" description="Histidine kinase" evidence="6">
    <location>
        <begin position="285"/>
        <end position="365"/>
    </location>
</feature>
<dbReference type="Pfam" id="PF00512">
    <property type="entry name" value="HisKA"/>
    <property type="match status" value="1"/>
</dbReference>